<feature type="transmembrane region" description="Helical" evidence="18">
    <location>
        <begin position="86"/>
        <end position="107"/>
    </location>
</feature>
<dbReference type="InterPro" id="IPR043205">
    <property type="entry name" value="CYB561/CYBRD1-like"/>
</dbReference>
<feature type="transmembrane region" description="Helical" evidence="18">
    <location>
        <begin position="160"/>
        <end position="180"/>
    </location>
</feature>
<evidence type="ECO:0000259" key="19">
    <source>
        <dbReference type="PROSITE" id="PS50939"/>
    </source>
</evidence>
<feature type="transmembrane region" description="Helical" evidence="18">
    <location>
        <begin position="200"/>
        <end position="220"/>
    </location>
</feature>
<feature type="domain" description="Cytochrome b561" evidence="19">
    <location>
        <begin position="20"/>
        <end position="221"/>
    </location>
</feature>
<keyword evidence="5" id="KW-0479">Metal-binding</keyword>
<keyword evidence="20" id="KW-1185">Reference proteome</keyword>
<dbReference type="FunFam" id="1.20.120.1770:FF:000001">
    <property type="entry name" value="Cytochrome b reductase 1"/>
    <property type="match status" value="1"/>
</dbReference>
<keyword evidence="7" id="KW-0249">Electron transport</keyword>
<dbReference type="GO" id="GO:0005765">
    <property type="term" value="C:lysosomal membrane"/>
    <property type="evidence" value="ECO:0007669"/>
    <property type="project" value="TreeGrafter"/>
</dbReference>
<organism evidence="20 22">
    <name type="scientific">Microcaecilia unicolor</name>
    <dbReference type="NCBI Taxonomy" id="1415580"/>
    <lineage>
        <taxon>Eukaryota</taxon>
        <taxon>Metazoa</taxon>
        <taxon>Chordata</taxon>
        <taxon>Craniata</taxon>
        <taxon>Vertebrata</taxon>
        <taxon>Euteleostomi</taxon>
        <taxon>Amphibia</taxon>
        <taxon>Gymnophiona</taxon>
        <taxon>Siphonopidae</taxon>
        <taxon>Microcaecilia</taxon>
    </lineage>
</organism>
<dbReference type="GO" id="GO:0042584">
    <property type="term" value="C:chromaffin granule membrane"/>
    <property type="evidence" value="ECO:0007669"/>
    <property type="project" value="UniProtKB-SubCell"/>
</dbReference>
<evidence type="ECO:0000256" key="13">
    <source>
        <dbReference type="ARBA" id="ARBA00024231"/>
    </source>
</evidence>
<dbReference type="Pfam" id="PF03188">
    <property type="entry name" value="Cytochrom_B561"/>
    <property type="match status" value="1"/>
</dbReference>
<evidence type="ECO:0000256" key="3">
    <source>
        <dbReference type="ARBA" id="ARBA00022617"/>
    </source>
</evidence>
<keyword evidence="10 18" id="KW-0472">Membrane</keyword>
<accession>A0A6P7ZC29</accession>
<name>A0A6P7ZC29_9AMPH</name>
<dbReference type="GO" id="GO:0046872">
    <property type="term" value="F:metal ion binding"/>
    <property type="evidence" value="ECO:0007669"/>
    <property type="project" value="UniProtKB-KW"/>
</dbReference>
<dbReference type="Gene3D" id="1.20.120.1770">
    <property type="match status" value="1"/>
</dbReference>
<feature type="transmembrane region" description="Helical" evidence="18">
    <location>
        <begin position="12"/>
        <end position="33"/>
    </location>
</feature>
<proteinExistence type="predicted"/>
<dbReference type="PANTHER" id="PTHR10106:SF14">
    <property type="entry name" value="TRANSMEMBRANE ASCORBATE-DEPENDENT REDUCTASE CYB561"/>
    <property type="match status" value="1"/>
</dbReference>
<evidence type="ECO:0000256" key="16">
    <source>
        <dbReference type="ARBA" id="ARBA00045973"/>
    </source>
</evidence>
<protein>
    <recommendedName>
        <fullName evidence="13">Transmembrane ascorbate-dependent reductase CYB561</fullName>
    </recommendedName>
    <alternativeName>
        <fullName evidence="14">Cytochrome b-561</fullName>
    </alternativeName>
    <alternativeName>
        <fullName evidence="15">Cytochrome b561</fullName>
    </alternativeName>
</protein>
<evidence type="ECO:0000256" key="7">
    <source>
        <dbReference type="ARBA" id="ARBA00022982"/>
    </source>
</evidence>
<evidence type="ECO:0000256" key="11">
    <source>
        <dbReference type="ARBA" id="ARBA00023329"/>
    </source>
</evidence>
<evidence type="ECO:0000256" key="10">
    <source>
        <dbReference type="ARBA" id="ARBA00023136"/>
    </source>
</evidence>
<evidence type="ECO:0000256" key="2">
    <source>
        <dbReference type="ARBA" id="ARBA00022448"/>
    </source>
</evidence>
<comment type="catalytic activity">
    <reaction evidence="17">
        <text>monodehydro-L-ascorbate radical(out) + L-ascorbate(in) = monodehydro-L-ascorbate radical(in) + L-ascorbate(out)</text>
        <dbReference type="Rhea" id="RHEA:66524"/>
        <dbReference type="ChEBI" id="CHEBI:38290"/>
        <dbReference type="ChEBI" id="CHEBI:59513"/>
    </reaction>
    <physiologicalReaction direction="left-to-right" evidence="17">
        <dbReference type="Rhea" id="RHEA:66525"/>
    </physiologicalReaction>
</comment>
<dbReference type="PANTHER" id="PTHR10106">
    <property type="entry name" value="CYTOCHROME B561-RELATED"/>
    <property type="match status" value="1"/>
</dbReference>
<evidence type="ECO:0000313" key="21">
    <source>
        <dbReference type="RefSeq" id="XP_030076871.1"/>
    </source>
</evidence>
<dbReference type="KEGG" id="muo:115481687"/>
<dbReference type="PROSITE" id="PS50939">
    <property type="entry name" value="CYTOCHROME_B561"/>
    <property type="match status" value="1"/>
</dbReference>
<reference evidence="21 22" key="1">
    <citation type="submission" date="2025-04" db="UniProtKB">
        <authorList>
            <consortium name="RefSeq"/>
        </authorList>
    </citation>
    <scope>IDENTIFICATION</scope>
</reference>
<evidence type="ECO:0000256" key="4">
    <source>
        <dbReference type="ARBA" id="ARBA00022692"/>
    </source>
</evidence>
<dbReference type="RefSeq" id="XP_030076872.1">
    <property type="nucleotide sequence ID" value="XM_030221012.1"/>
</dbReference>
<evidence type="ECO:0000256" key="17">
    <source>
        <dbReference type="ARBA" id="ARBA00047447"/>
    </source>
</evidence>
<evidence type="ECO:0000256" key="5">
    <source>
        <dbReference type="ARBA" id="ARBA00022723"/>
    </source>
</evidence>
<keyword evidence="4 18" id="KW-0812">Transmembrane</keyword>
<evidence type="ECO:0000256" key="15">
    <source>
        <dbReference type="ARBA" id="ARBA00032709"/>
    </source>
</evidence>
<keyword evidence="8 18" id="KW-1133">Transmembrane helix</keyword>
<keyword evidence="2" id="KW-0813">Transport</keyword>
<sequence>MEDALGRPHSPAWLHWCVAGSQVLGLAVLFVTGAWMAHYRGGFAWEGNLQFNLHPLCMVIGMVFLCGDALLVYRVFRNEKKRVTKILHGTLHVFAFVIALIGIIAVFDYHKKQNITDMYSLHSWCGIITFTLFFVQWIIGLVFFLFPGFSIYHRSYYKPLHVFFGVTLLVMAIGTSLLGIKEKLLFTFSSDYSHLPAEAVLANSLGLLLIAFGVAIGFIVTRDEWKRPILPEEQALSMDFKTLTEGSESPGEQ</sequence>
<comment type="cofactor">
    <cofactor evidence="1">
        <name>heme b</name>
        <dbReference type="ChEBI" id="CHEBI:60344"/>
    </cofactor>
</comment>
<comment type="subcellular location">
    <subcellularLocation>
        <location evidence="12">Cytoplasmic vesicle</location>
        <location evidence="12">Secretory vesicle</location>
        <location evidence="12">Chromaffin granule membrane</location>
        <topology evidence="12">Multi-pass membrane protein</topology>
    </subcellularLocation>
</comment>
<evidence type="ECO:0000256" key="1">
    <source>
        <dbReference type="ARBA" id="ARBA00001970"/>
    </source>
</evidence>
<dbReference type="SMART" id="SM00665">
    <property type="entry name" value="B561"/>
    <property type="match status" value="1"/>
</dbReference>
<evidence type="ECO:0000256" key="14">
    <source>
        <dbReference type="ARBA" id="ARBA00030896"/>
    </source>
</evidence>
<feature type="transmembrane region" description="Helical" evidence="18">
    <location>
        <begin position="53"/>
        <end position="74"/>
    </location>
</feature>
<evidence type="ECO:0000313" key="22">
    <source>
        <dbReference type="RefSeq" id="XP_030076872.1"/>
    </source>
</evidence>
<keyword evidence="6" id="KW-1278">Translocase</keyword>
<dbReference type="GeneID" id="115481687"/>
<evidence type="ECO:0000256" key="18">
    <source>
        <dbReference type="SAM" id="Phobius"/>
    </source>
</evidence>
<dbReference type="GO" id="GO:0016491">
    <property type="term" value="F:oxidoreductase activity"/>
    <property type="evidence" value="ECO:0007669"/>
    <property type="project" value="InterPro"/>
</dbReference>
<dbReference type="Proteomes" id="UP000515156">
    <property type="component" value="Chromosome 12"/>
</dbReference>
<keyword evidence="11" id="KW-0968">Cytoplasmic vesicle</keyword>
<feature type="transmembrane region" description="Helical" evidence="18">
    <location>
        <begin position="127"/>
        <end position="148"/>
    </location>
</feature>
<dbReference type="AlphaFoldDB" id="A0A6P7ZC29"/>
<evidence type="ECO:0000256" key="12">
    <source>
        <dbReference type="ARBA" id="ARBA00024185"/>
    </source>
</evidence>
<evidence type="ECO:0000256" key="6">
    <source>
        <dbReference type="ARBA" id="ARBA00022967"/>
    </source>
</evidence>
<comment type="function">
    <text evidence="16">Transmembrane reductase that uses ascorbate as an electron donor in the cytoplasm and transfers electrons across membranes to reduce monodehydro-L-ascorbate radical in the lumen of secretory vesicles. It is therefore involved the regeneration and homeostasis within secretory vesicles of ascorbate which in turn provides reducing equivalents needed to support the activity of intravesicular enzymes.</text>
</comment>
<evidence type="ECO:0000256" key="8">
    <source>
        <dbReference type="ARBA" id="ARBA00022989"/>
    </source>
</evidence>
<gene>
    <name evidence="21 22" type="primary">LOC115481687</name>
</gene>
<dbReference type="OrthoDB" id="907479at2759"/>
<evidence type="ECO:0000313" key="20">
    <source>
        <dbReference type="Proteomes" id="UP000515156"/>
    </source>
</evidence>
<dbReference type="RefSeq" id="XP_030076871.1">
    <property type="nucleotide sequence ID" value="XM_030221011.1"/>
</dbReference>
<keyword evidence="9" id="KW-0408">Iron</keyword>
<dbReference type="InterPro" id="IPR006593">
    <property type="entry name" value="Cyt_b561/ferric_Rdtase_TM"/>
</dbReference>
<evidence type="ECO:0000256" key="9">
    <source>
        <dbReference type="ARBA" id="ARBA00023004"/>
    </source>
</evidence>
<keyword evidence="3" id="KW-0349">Heme</keyword>